<dbReference type="EMBL" id="JAEUBG010000154">
    <property type="protein sequence ID" value="KAH3688787.1"/>
    <property type="molecule type" value="Genomic_DNA"/>
</dbReference>
<evidence type="ECO:0000256" key="1">
    <source>
        <dbReference type="SAM" id="MobiDB-lite"/>
    </source>
</evidence>
<protein>
    <submittedName>
        <fullName evidence="2">Uncharacterized protein</fullName>
    </submittedName>
</protein>
<reference evidence="2" key="1">
    <citation type="journal article" date="2021" name="Open Biol.">
        <title>Shared evolutionary footprints suggest mitochondrial oxidative damage underlies multiple complex I losses in fungi.</title>
        <authorList>
            <person name="Schikora-Tamarit M.A."/>
            <person name="Marcet-Houben M."/>
            <person name="Nosek J."/>
            <person name="Gabaldon T."/>
        </authorList>
    </citation>
    <scope>NUCLEOTIDE SEQUENCE</scope>
    <source>
        <strain evidence="2">CBS2887</strain>
    </source>
</reference>
<feature type="compositionally biased region" description="Basic residues" evidence="1">
    <location>
        <begin position="313"/>
        <end position="322"/>
    </location>
</feature>
<feature type="region of interest" description="Disordered" evidence="1">
    <location>
        <begin position="308"/>
        <end position="329"/>
    </location>
</feature>
<organism evidence="2 3">
    <name type="scientific">Wickerhamomyces pijperi</name>
    <name type="common">Yeast</name>
    <name type="synonym">Pichia pijperi</name>
    <dbReference type="NCBI Taxonomy" id="599730"/>
    <lineage>
        <taxon>Eukaryota</taxon>
        <taxon>Fungi</taxon>
        <taxon>Dikarya</taxon>
        <taxon>Ascomycota</taxon>
        <taxon>Saccharomycotina</taxon>
        <taxon>Saccharomycetes</taxon>
        <taxon>Phaffomycetales</taxon>
        <taxon>Wickerhamomycetaceae</taxon>
        <taxon>Wickerhamomyces</taxon>
    </lineage>
</organism>
<evidence type="ECO:0000313" key="2">
    <source>
        <dbReference type="EMBL" id="KAH3688787.1"/>
    </source>
</evidence>
<proteinExistence type="predicted"/>
<gene>
    <name evidence="2" type="ORF">WICPIJ_000231</name>
</gene>
<dbReference type="Proteomes" id="UP000774326">
    <property type="component" value="Unassembled WGS sequence"/>
</dbReference>
<accession>A0A9P8QD11</accession>
<sequence>MLIFNDALNDQIYQRLPTETWLDVFFFLDEESKRNAFRAYPPFRALLNMDYFTILFKMENQKTPKSFLQNHRSNRFAIVEVPEYQTDDITTLQRHAKYQSEIIKELEKLQSSLAQTPARDEKTFQKRSTKLILSIAIDTHTTSLYEPMEFYSLIHRFFNTKPHRVEILKVGDLRYDLATMTKSRNHKNSIWCGAKTGYEPKIVDLQHICSTRDFRLDLRVSFADSFATLRKDGNSNSTRPQVIRCTDILNGLNPALMTAEEKIRLLNGRAPILKEISLIMLHDGVKDDNKPSAEVAGGYKLHMENQFKEAEHKKRTSRRNRSSNRLESSKVLAKSDVMTVKQLRTYLDHITGSANYKFQTAKPFLDQTLMGNYKGETFSNYDLFAIPLNLLWIVQECVFLGNMNGLDGVRGGAGREGGCLLKPMARLSPSARAPKWLKTVEQNFAEIPDEAWYCIWKYIITAYSKYDQGEGFVGEFVLLKDEPLLIAKESTRSIIKVSESAEGGGGGVEIVNDMIRQRQAQLVYHYYLMMLKDPSLRALLLDACETPADIRKVQQDVTAILQEEGEFEDSWV</sequence>
<dbReference type="AlphaFoldDB" id="A0A9P8QD11"/>
<keyword evidence="3" id="KW-1185">Reference proteome</keyword>
<evidence type="ECO:0000313" key="3">
    <source>
        <dbReference type="Proteomes" id="UP000774326"/>
    </source>
</evidence>
<reference evidence="2" key="2">
    <citation type="submission" date="2021-01" db="EMBL/GenBank/DDBJ databases">
        <authorList>
            <person name="Schikora-Tamarit M.A."/>
        </authorList>
    </citation>
    <scope>NUCLEOTIDE SEQUENCE</scope>
    <source>
        <strain evidence="2">CBS2887</strain>
    </source>
</reference>
<name>A0A9P8QD11_WICPI</name>
<comment type="caution">
    <text evidence="2">The sequence shown here is derived from an EMBL/GenBank/DDBJ whole genome shotgun (WGS) entry which is preliminary data.</text>
</comment>